<sequence>MATSKALILWTLAVTSVAVDKPFAPVKLDLSKYQNPWPVINSTKNILLARVSGPGTTYPCTRSRYWTYENMNNTIQRSFDILSPNASFSNISLSVRYENDTEKNFTILDVSFNDAILVGAEIGQPYCLDRFTFHVLYAEDQCLLLGNKASERGFTNCSLWFPEKEHGNQRPPPCCEFMFFVLCRQGSKVNSTECPPIHRS</sequence>
<organism evidence="2">
    <name type="scientific">Rhipicephalus appendiculatus</name>
    <name type="common">Brown ear tick</name>
    <dbReference type="NCBI Taxonomy" id="34631"/>
    <lineage>
        <taxon>Eukaryota</taxon>
        <taxon>Metazoa</taxon>
        <taxon>Ecdysozoa</taxon>
        <taxon>Arthropoda</taxon>
        <taxon>Chelicerata</taxon>
        <taxon>Arachnida</taxon>
        <taxon>Acari</taxon>
        <taxon>Parasitiformes</taxon>
        <taxon>Ixodida</taxon>
        <taxon>Ixodoidea</taxon>
        <taxon>Ixodidae</taxon>
        <taxon>Rhipicephalinae</taxon>
        <taxon>Rhipicephalus</taxon>
        <taxon>Rhipicephalus</taxon>
    </lineage>
</organism>
<dbReference type="InterPro" id="IPR002970">
    <property type="entry name" value="Tick_his-bd"/>
</dbReference>
<dbReference type="Pfam" id="PF02098">
    <property type="entry name" value="His_binding"/>
    <property type="match status" value="1"/>
</dbReference>
<feature type="chain" id="PRO_5007285182" evidence="1">
    <location>
        <begin position="19"/>
        <end position="200"/>
    </location>
</feature>
<protein>
    <submittedName>
        <fullName evidence="2">Lipocalin</fullName>
    </submittedName>
</protein>
<dbReference type="GO" id="GO:0030682">
    <property type="term" value="P:symbiont-mediated perturbation of host defenses"/>
    <property type="evidence" value="ECO:0007669"/>
    <property type="project" value="InterPro"/>
</dbReference>
<evidence type="ECO:0000256" key="1">
    <source>
        <dbReference type="SAM" id="SignalP"/>
    </source>
</evidence>
<reference evidence="2" key="1">
    <citation type="journal article" date="2016" name="Ticks Tick Borne Dis.">
        <title>De novo assembly and annotation of the salivary gland transcriptome of Rhipicephalus appendiculatus male and female ticks during blood feeding.</title>
        <authorList>
            <person name="de Castro M.H."/>
            <person name="de Klerk D."/>
            <person name="Pienaar R."/>
            <person name="Latif A.A."/>
            <person name="Rees D.J."/>
            <person name="Mans B.J."/>
        </authorList>
    </citation>
    <scope>NUCLEOTIDE SEQUENCE</scope>
    <source>
        <tissue evidence="2">Salivary glands</tissue>
    </source>
</reference>
<accession>A0A131YHI4</accession>
<name>A0A131YHI4_RHIAP</name>
<evidence type="ECO:0000313" key="2">
    <source>
        <dbReference type="EMBL" id="JAP78008.1"/>
    </source>
</evidence>
<dbReference type="Gene3D" id="2.40.128.20">
    <property type="match status" value="1"/>
</dbReference>
<dbReference type="InterPro" id="IPR012674">
    <property type="entry name" value="Calycin"/>
</dbReference>
<dbReference type="GO" id="GO:0043176">
    <property type="term" value="F:amine binding"/>
    <property type="evidence" value="ECO:0007669"/>
    <property type="project" value="InterPro"/>
</dbReference>
<feature type="signal peptide" evidence="1">
    <location>
        <begin position="1"/>
        <end position="18"/>
    </location>
</feature>
<dbReference type="EMBL" id="GEDV01010549">
    <property type="protein sequence ID" value="JAP78008.1"/>
    <property type="molecule type" value="Transcribed_RNA"/>
</dbReference>
<proteinExistence type="predicted"/>
<dbReference type="AlphaFoldDB" id="A0A131YHI4"/>
<dbReference type="SUPFAM" id="SSF50814">
    <property type="entry name" value="Lipocalins"/>
    <property type="match status" value="1"/>
</dbReference>
<keyword evidence="1" id="KW-0732">Signal</keyword>